<comment type="caution">
    <text evidence="2">The sequence shown here is derived from an EMBL/GenBank/DDBJ whole genome shotgun (WGS) entry which is preliminary data.</text>
</comment>
<proteinExistence type="predicted"/>
<sequence length="102" mass="11501">MKWKKRIMMLMGMTVICTSVLAGCRRATPQSVIRLAQEKSRKSQSIEGNVQVDMDMEMTNDPAVYHMSGTMSVLPPGQTQCFELYGESEKDESTGYMKLERG</sequence>
<feature type="signal peptide" evidence="1">
    <location>
        <begin position="1"/>
        <end position="22"/>
    </location>
</feature>
<dbReference type="EMBL" id="JAJCIS010000014">
    <property type="protein sequence ID" value="MCB7388716.1"/>
    <property type="molecule type" value="Genomic_DNA"/>
</dbReference>
<dbReference type="PROSITE" id="PS51257">
    <property type="entry name" value="PROKAR_LIPOPROTEIN"/>
    <property type="match status" value="1"/>
</dbReference>
<evidence type="ECO:0000313" key="2">
    <source>
        <dbReference type="EMBL" id="MCB7388716.1"/>
    </source>
</evidence>
<protein>
    <submittedName>
        <fullName evidence="2">Uncharacterized protein</fullName>
    </submittedName>
</protein>
<dbReference type="RefSeq" id="WP_066732913.1">
    <property type="nucleotide sequence ID" value="NZ_JAJCIQ010000014.1"/>
</dbReference>
<feature type="chain" id="PRO_5046704365" evidence="1">
    <location>
        <begin position="23"/>
        <end position="102"/>
    </location>
</feature>
<keyword evidence="3" id="KW-1185">Reference proteome</keyword>
<keyword evidence="1" id="KW-0732">Signal</keyword>
<accession>A0ABS8DJV2</accession>
<dbReference type="Proteomes" id="UP001299546">
    <property type="component" value="Unassembled WGS sequence"/>
</dbReference>
<reference evidence="2 3" key="1">
    <citation type="submission" date="2021-10" db="EMBL/GenBank/DDBJ databases">
        <title>Collection of gut derived symbiotic bacterial strains cultured from healthy donors.</title>
        <authorList>
            <person name="Lin H."/>
            <person name="Littmann E."/>
            <person name="Kohout C."/>
            <person name="Pamer E.G."/>
        </authorList>
    </citation>
    <scope>NUCLEOTIDE SEQUENCE [LARGE SCALE GENOMIC DNA]</scope>
    <source>
        <strain evidence="2 3">DFI.1.165</strain>
    </source>
</reference>
<organism evidence="2 3">
    <name type="scientific">Bariatricus massiliensis</name>
    <dbReference type="NCBI Taxonomy" id="1745713"/>
    <lineage>
        <taxon>Bacteria</taxon>
        <taxon>Bacillati</taxon>
        <taxon>Bacillota</taxon>
        <taxon>Clostridia</taxon>
        <taxon>Lachnospirales</taxon>
        <taxon>Lachnospiraceae</taxon>
        <taxon>Bariatricus</taxon>
    </lineage>
</organism>
<evidence type="ECO:0000313" key="3">
    <source>
        <dbReference type="Proteomes" id="UP001299546"/>
    </source>
</evidence>
<name>A0ABS8DJV2_9FIRM</name>
<gene>
    <name evidence="2" type="ORF">LIZ65_15615</name>
</gene>
<evidence type="ECO:0000256" key="1">
    <source>
        <dbReference type="SAM" id="SignalP"/>
    </source>
</evidence>